<dbReference type="InterPro" id="IPR002661">
    <property type="entry name" value="Ribosome_recyc_fac"/>
</dbReference>
<dbReference type="CDD" id="cd00520">
    <property type="entry name" value="RRF"/>
    <property type="match status" value="1"/>
</dbReference>
<comment type="function">
    <text evidence="5">Responsible for the release of ribosomes from messenger RNA at the termination of protein biosynthesis. May increase the efficiency of translation by recycling ribosomes from one round of translation to another.</text>
</comment>
<organism evidence="8 9">
    <name type="scientific">Propionispora hippei DSM 15287</name>
    <dbReference type="NCBI Taxonomy" id="1123003"/>
    <lineage>
        <taxon>Bacteria</taxon>
        <taxon>Bacillati</taxon>
        <taxon>Bacillota</taxon>
        <taxon>Negativicutes</taxon>
        <taxon>Selenomonadales</taxon>
        <taxon>Sporomusaceae</taxon>
        <taxon>Propionispora</taxon>
    </lineage>
</organism>
<dbReference type="PANTHER" id="PTHR20982">
    <property type="entry name" value="RIBOSOME RECYCLING FACTOR"/>
    <property type="match status" value="1"/>
</dbReference>
<keyword evidence="9" id="KW-1185">Reference proteome</keyword>
<dbReference type="Pfam" id="PF01765">
    <property type="entry name" value="RRF"/>
    <property type="match status" value="1"/>
</dbReference>
<keyword evidence="3 5" id="KW-0963">Cytoplasm</keyword>
<evidence type="ECO:0000256" key="6">
    <source>
        <dbReference type="SAM" id="MobiDB-lite"/>
    </source>
</evidence>
<accession>A0A1M6D621</accession>
<sequence length="185" mass="20965">MLKEIYTTHEEKMKKALEALRKDLASLRAGRATPALLDKVLVDYYGTPTPVNQVANVSVPEPRLITLQPWEKSMLAPIEKAILKSDLGLTPNSDGSVIRLSIPQLTQQRRTELVKMVHKKAEDARVAVRNIRRDANDGIKKIEKEKSASEDETKKAQEDMQKLTDKYIKEIDQVMGSKEKEIMEV</sequence>
<name>A0A1M6D621_9FIRM</name>
<evidence type="ECO:0000313" key="8">
    <source>
        <dbReference type="EMBL" id="SHI68649.1"/>
    </source>
</evidence>
<feature type="domain" description="Ribosome recycling factor" evidence="7">
    <location>
        <begin position="20"/>
        <end position="183"/>
    </location>
</feature>
<evidence type="ECO:0000256" key="2">
    <source>
        <dbReference type="ARBA" id="ARBA00005912"/>
    </source>
</evidence>
<dbReference type="SUPFAM" id="SSF55194">
    <property type="entry name" value="Ribosome recycling factor, RRF"/>
    <property type="match status" value="1"/>
</dbReference>
<evidence type="ECO:0000256" key="5">
    <source>
        <dbReference type="HAMAP-Rule" id="MF_00040"/>
    </source>
</evidence>
<dbReference type="EMBL" id="FQZD01000006">
    <property type="protein sequence ID" value="SHI68649.1"/>
    <property type="molecule type" value="Genomic_DNA"/>
</dbReference>
<proteinExistence type="inferred from homology"/>
<evidence type="ECO:0000256" key="3">
    <source>
        <dbReference type="ARBA" id="ARBA00022490"/>
    </source>
</evidence>
<dbReference type="Proteomes" id="UP000322917">
    <property type="component" value="Unassembled WGS sequence"/>
</dbReference>
<dbReference type="OrthoDB" id="9804006at2"/>
<evidence type="ECO:0000256" key="4">
    <source>
        <dbReference type="ARBA" id="ARBA00022917"/>
    </source>
</evidence>
<protein>
    <recommendedName>
        <fullName evidence="5">Ribosome-recycling factor</fullName>
        <shortName evidence="5">RRF</shortName>
    </recommendedName>
    <alternativeName>
        <fullName evidence="5">Ribosome-releasing factor</fullName>
    </alternativeName>
</protein>
<dbReference type="GO" id="GO:0005737">
    <property type="term" value="C:cytoplasm"/>
    <property type="evidence" value="ECO:0007669"/>
    <property type="project" value="UniProtKB-SubCell"/>
</dbReference>
<dbReference type="InterPro" id="IPR036191">
    <property type="entry name" value="RRF_sf"/>
</dbReference>
<evidence type="ECO:0000256" key="1">
    <source>
        <dbReference type="ARBA" id="ARBA00004496"/>
    </source>
</evidence>
<dbReference type="InterPro" id="IPR023584">
    <property type="entry name" value="Ribosome_recyc_fac_dom"/>
</dbReference>
<dbReference type="GO" id="GO:0006415">
    <property type="term" value="P:translational termination"/>
    <property type="evidence" value="ECO:0007669"/>
    <property type="project" value="UniProtKB-UniRule"/>
</dbReference>
<reference evidence="8 9" key="1">
    <citation type="submission" date="2016-11" db="EMBL/GenBank/DDBJ databases">
        <authorList>
            <person name="Varghese N."/>
            <person name="Submissions S."/>
        </authorList>
    </citation>
    <scope>NUCLEOTIDE SEQUENCE [LARGE SCALE GENOMIC DNA]</scope>
    <source>
        <strain evidence="8 9">DSM 15287</strain>
    </source>
</reference>
<gene>
    <name evidence="5" type="primary">frr</name>
    <name evidence="8" type="ORF">SAMN02745170_00853</name>
</gene>
<comment type="subcellular location">
    <subcellularLocation>
        <location evidence="1 5">Cytoplasm</location>
    </subcellularLocation>
</comment>
<evidence type="ECO:0000313" key="9">
    <source>
        <dbReference type="Proteomes" id="UP000322917"/>
    </source>
</evidence>
<dbReference type="HAMAP" id="MF_00040">
    <property type="entry name" value="RRF"/>
    <property type="match status" value="1"/>
</dbReference>
<dbReference type="RefSeq" id="WP_149733702.1">
    <property type="nucleotide sequence ID" value="NZ_FQZD01000006.1"/>
</dbReference>
<dbReference type="FunFam" id="3.30.1360.40:FF:000001">
    <property type="entry name" value="Ribosome-recycling factor"/>
    <property type="match status" value="1"/>
</dbReference>
<keyword evidence="4 5" id="KW-0648">Protein biosynthesis</keyword>
<dbReference type="AlphaFoldDB" id="A0A1M6D621"/>
<dbReference type="GO" id="GO:0043023">
    <property type="term" value="F:ribosomal large subunit binding"/>
    <property type="evidence" value="ECO:0007669"/>
    <property type="project" value="TreeGrafter"/>
</dbReference>
<dbReference type="PANTHER" id="PTHR20982:SF3">
    <property type="entry name" value="MITOCHONDRIAL RIBOSOME RECYCLING FACTOR PSEUDO 1"/>
    <property type="match status" value="1"/>
</dbReference>
<evidence type="ECO:0000259" key="7">
    <source>
        <dbReference type="Pfam" id="PF01765"/>
    </source>
</evidence>
<feature type="region of interest" description="Disordered" evidence="6">
    <location>
        <begin position="139"/>
        <end position="159"/>
    </location>
</feature>
<dbReference type="NCBIfam" id="TIGR00496">
    <property type="entry name" value="frr"/>
    <property type="match status" value="1"/>
</dbReference>
<dbReference type="Gene3D" id="1.10.132.20">
    <property type="entry name" value="Ribosome-recycling factor"/>
    <property type="match status" value="1"/>
</dbReference>
<dbReference type="FunFam" id="1.10.132.20:FF:000001">
    <property type="entry name" value="Ribosome-recycling factor"/>
    <property type="match status" value="1"/>
</dbReference>
<dbReference type="Gene3D" id="3.30.1360.40">
    <property type="match status" value="1"/>
</dbReference>
<comment type="similarity">
    <text evidence="2 5">Belongs to the RRF family.</text>
</comment>